<accession>A0ABX2R525</accession>
<protein>
    <recommendedName>
        <fullName evidence="4">Sensor histidine kinase</fullName>
    </recommendedName>
</protein>
<evidence type="ECO:0000313" key="3">
    <source>
        <dbReference type="Proteomes" id="UP000572863"/>
    </source>
</evidence>
<reference evidence="2 3" key="1">
    <citation type="submission" date="2020-04" db="EMBL/GenBank/DDBJ databases">
        <title>Molecular characterization of pseudomonads from Agaricus bisporus reveal novel blotch 2 pathogens in Western Europe.</title>
        <authorList>
            <person name="Taparia T."/>
            <person name="Krijger M."/>
            <person name="Haynes E."/>
            <person name="Elpinstone J.G."/>
            <person name="Noble R."/>
            <person name="Van Der Wolf J."/>
        </authorList>
    </citation>
    <scope>NUCLEOTIDE SEQUENCE [LARGE SCALE GENOMIC DNA]</scope>
    <source>
        <strain evidence="2 3">P7774</strain>
    </source>
</reference>
<feature type="non-terminal residue" evidence="2">
    <location>
        <position position="100"/>
    </location>
</feature>
<proteinExistence type="predicted"/>
<keyword evidence="1" id="KW-0472">Membrane</keyword>
<feature type="non-terminal residue" evidence="2">
    <location>
        <position position="1"/>
    </location>
</feature>
<keyword evidence="3" id="KW-1185">Reference proteome</keyword>
<dbReference type="Proteomes" id="UP000572863">
    <property type="component" value="Unassembled WGS sequence"/>
</dbReference>
<organism evidence="2 3">
    <name type="scientific">Pseudomonas reactans</name>
    <dbReference type="NCBI Taxonomy" id="117680"/>
    <lineage>
        <taxon>Bacteria</taxon>
        <taxon>Pseudomonadati</taxon>
        <taxon>Pseudomonadota</taxon>
        <taxon>Gammaproteobacteria</taxon>
        <taxon>Pseudomonadales</taxon>
        <taxon>Pseudomonadaceae</taxon>
        <taxon>Pseudomonas</taxon>
    </lineage>
</organism>
<dbReference type="EMBL" id="JACARY010000145">
    <property type="protein sequence ID" value="NWD99191.1"/>
    <property type="molecule type" value="Genomic_DNA"/>
</dbReference>
<gene>
    <name evidence="2" type="ORF">HX871_32740</name>
</gene>
<name>A0ABX2R525_9PSED</name>
<dbReference type="RefSeq" id="WP_177062663.1">
    <property type="nucleotide sequence ID" value="NZ_JACARY010000145.1"/>
</dbReference>
<evidence type="ECO:0000313" key="2">
    <source>
        <dbReference type="EMBL" id="NWD99191.1"/>
    </source>
</evidence>
<evidence type="ECO:0000256" key="1">
    <source>
        <dbReference type="SAM" id="Phobius"/>
    </source>
</evidence>
<evidence type="ECO:0008006" key="4">
    <source>
        <dbReference type="Google" id="ProtNLM"/>
    </source>
</evidence>
<feature type="transmembrane region" description="Helical" evidence="1">
    <location>
        <begin position="72"/>
        <end position="93"/>
    </location>
</feature>
<keyword evidence="1" id="KW-0812">Transmembrane</keyword>
<keyword evidence="1" id="KW-1133">Transmembrane helix</keyword>
<comment type="caution">
    <text evidence="2">The sequence shown here is derived from an EMBL/GenBank/DDBJ whole genome shotgun (WGS) entry which is preliminary data.</text>
</comment>
<sequence>ALEAAQVPAIVRGPLVAAAAQQPGEPVFVDDTDGVRRAYAAMVVPHAAGGHLRIVRGVDATDIVRQQRYMTLAGGGAILLMVVMLLALIQMALRRMVMPL</sequence>